<evidence type="ECO:0000256" key="6">
    <source>
        <dbReference type="SAM" id="Phobius"/>
    </source>
</evidence>
<evidence type="ECO:0000256" key="3">
    <source>
        <dbReference type="ARBA" id="ARBA00022692"/>
    </source>
</evidence>
<feature type="transmembrane region" description="Helical" evidence="6">
    <location>
        <begin position="174"/>
        <end position="194"/>
    </location>
</feature>
<protein>
    <submittedName>
        <fullName evidence="7">Putative membrane protein</fullName>
    </submittedName>
</protein>
<name>A0A1H0WSR3_9BACI</name>
<dbReference type="AlphaFoldDB" id="A0A1H0WSR3"/>
<keyword evidence="3 6" id="KW-0812">Transmembrane</keyword>
<feature type="transmembrane region" description="Helical" evidence="6">
    <location>
        <begin position="105"/>
        <end position="123"/>
    </location>
</feature>
<feature type="transmembrane region" description="Helical" evidence="6">
    <location>
        <begin position="40"/>
        <end position="58"/>
    </location>
</feature>
<evidence type="ECO:0000256" key="1">
    <source>
        <dbReference type="ARBA" id="ARBA00004651"/>
    </source>
</evidence>
<evidence type="ECO:0000256" key="5">
    <source>
        <dbReference type="ARBA" id="ARBA00023136"/>
    </source>
</evidence>
<dbReference type="STRING" id="930152.SAMN05216565_11525"/>
<accession>A0A1H0WSR3</accession>
<feature type="transmembrane region" description="Helical" evidence="6">
    <location>
        <begin position="206"/>
        <end position="234"/>
    </location>
</feature>
<dbReference type="RefSeq" id="WP_090858737.1">
    <property type="nucleotide sequence ID" value="NZ_FNJU01000015.1"/>
</dbReference>
<evidence type="ECO:0000256" key="4">
    <source>
        <dbReference type="ARBA" id="ARBA00022989"/>
    </source>
</evidence>
<keyword evidence="5 6" id="KW-0472">Membrane</keyword>
<organism evidence="7 8">
    <name type="scientific">Litchfieldia salsa</name>
    <dbReference type="NCBI Taxonomy" id="930152"/>
    <lineage>
        <taxon>Bacteria</taxon>
        <taxon>Bacillati</taxon>
        <taxon>Bacillota</taxon>
        <taxon>Bacilli</taxon>
        <taxon>Bacillales</taxon>
        <taxon>Bacillaceae</taxon>
        <taxon>Litchfieldia</taxon>
    </lineage>
</organism>
<sequence length="297" mass="33981">MKKIIFIVIMAFISIFSFINHTFAHNGVEEHSENIALSSEWNYLLAGLLVIIYGLFHFRFYKEQGLKKLYFFFLSLLVFYLALGSPLHVLGDHYLFSAHMLEQSLVYLVLPPLLLLSLPDRLAEPIFSFGLKYKLLSFVKKPLIPLLLFNVLFSFYHIPLMFNAVVSNNLLHNLTHFLLTVTAIFMWIPLLPIVKELDRLSDLQKLGYIFAAGILLTPACALIIFSDTAFYSVYSSAPQLFSYLPPIEDQKTGGIIMKVVQELVYGTMIGYIFFKWAKKERLKDELSTTSVTGVVNQ</sequence>
<dbReference type="Proteomes" id="UP000199159">
    <property type="component" value="Unassembled WGS sequence"/>
</dbReference>
<keyword evidence="2" id="KW-1003">Cell membrane</keyword>
<dbReference type="Pfam" id="PF09678">
    <property type="entry name" value="Caa3_CtaG"/>
    <property type="match status" value="1"/>
</dbReference>
<keyword evidence="8" id="KW-1185">Reference proteome</keyword>
<reference evidence="8" key="1">
    <citation type="submission" date="2016-10" db="EMBL/GenBank/DDBJ databases">
        <authorList>
            <person name="Varghese N."/>
            <person name="Submissions S."/>
        </authorList>
    </citation>
    <scope>NUCLEOTIDE SEQUENCE [LARGE SCALE GENOMIC DNA]</scope>
    <source>
        <strain evidence="8">IBRC-M10078</strain>
    </source>
</reference>
<gene>
    <name evidence="7" type="ORF">SAMN05216565_11525</name>
</gene>
<feature type="transmembrane region" description="Helical" evidence="6">
    <location>
        <begin position="254"/>
        <end position="274"/>
    </location>
</feature>
<dbReference type="GO" id="GO:0005886">
    <property type="term" value="C:plasma membrane"/>
    <property type="evidence" value="ECO:0007669"/>
    <property type="project" value="UniProtKB-SubCell"/>
</dbReference>
<keyword evidence="4 6" id="KW-1133">Transmembrane helix</keyword>
<proteinExistence type="predicted"/>
<dbReference type="OrthoDB" id="128422at2"/>
<evidence type="ECO:0000313" key="8">
    <source>
        <dbReference type="Proteomes" id="UP000199159"/>
    </source>
</evidence>
<dbReference type="InterPro" id="IPR019108">
    <property type="entry name" value="Caa3_assmbl_CtaG-rel"/>
</dbReference>
<feature type="transmembrane region" description="Helical" evidence="6">
    <location>
        <begin position="70"/>
        <end position="90"/>
    </location>
</feature>
<comment type="subcellular location">
    <subcellularLocation>
        <location evidence="1">Cell membrane</location>
        <topology evidence="1">Multi-pass membrane protein</topology>
    </subcellularLocation>
</comment>
<dbReference type="EMBL" id="FNJU01000015">
    <property type="protein sequence ID" value="SDP93723.1"/>
    <property type="molecule type" value="Genomic_DNA"/>
</dbReference>
<feature type="transmembrane region" description="Helical" evidence="6">
    <location>
        <begin position="143"/>
        <end position="162"/>
    </location>
</feature>
<evidence type="ECO:0000256" key="2">
    <source>
        <dbReference type="ARBA" id="ARBA00022475"/>
    </source>
</evidence>
<evidence type="ECO:0000313" key="7">
    <source>
        <dbReference type="EMBL" id="SDP93723.1"/>
    </source>
</evidence>